<comment type="similarity">
    <text evidence="2 7">Belongs to the sodium:solute symporter (SSF) (TC 2.A.21) family.</text>
</comment>
<feature type="transmembrane region" description="Helical" evidence="9">
    <location>
        <begin position="375"/>
        <end position="396"/>
    </location>
</feature>
<reference evidence="10" key="1">
    <citation type="submission" date="2022-07" db="EMBL/GenBank/DDBJ databases">
        <title>Phylogenomic reconstructions and comparative analyses of Kickxellomycotina fungi.</title>
        <authorList>
            <person name="Reynolds N.K."/>
            <person name="Stajich J.E."/>
            <person name="Barry K."/>
            <person name="Grigoriev I.V."/>
            <person name="Crous P."/>
            <person name="Smith M.E."/>
        </authorList>
    </citation>
    <scope>NUCLEOTIDE SEQUENCE</scope>
    <source>
        <strain evidence="10">NBRC 100468</strain>
    </source>
</reference>
<dbReference type="OrthoDB" id="6132759at2759"/>
<keyword evidence="11" id="KW-1185">Reference proteome</keyword>
<evidence type="ECO:0000313" key="11">
    <source>
        <dbReference type="Proteomes" id="UP001150538"/>
    </source>
</evidence>
<evidence type="ECO:0000256" key="9">
    <source>
        <dbReference type="SAM" id="Phobius"/>
    </source>
</evidence>
<dbReference type="AlphaFoldDB" id="A0A9W8DWA9"/>
<dbReference type="InterPro" id="IPR050277">
    <property type="entry name" value="Sodium:Solute_Symporter"/>
</dbReference>
<dbReference type="Pfam" id="PF00474">
    <property type="entry name" value="SSF"/>
    <property type="match status" value="1"/>
</dbReference>
<evidence type="ECO:0000256" key="6">
    <source>
        <dbReference type="ARBA" id="ARBA00023136"/>
    </source>
</evidence>
<proteinExistence type="inferred from homology"/>
<evidence type="ECO:0000256" key="3">
    <source>
        <dbReference type="ARBA" id="ARBA00022448"/>
    </source>
</evidence>
<evidence type="ECO:0000256" key="8">
    <source>
        <dbReference type="SAM" id="MobiDB-lite"/>
    </source>
</evidence>
<comment type="subcellular location">
    <subcellularLocation>
        <location evidence="1">Membrane</location>
        <topology evidence="1">Multi-pass membrane protein</topology>
    </subcellularLocation>
</comment>
<feature type="transmembrane region" description="Helical" evidence="9">
    <location>
        <begin position="408"/>
        <end position="428"/>
    </location>
</feature>
<evidence type="ECO:0000256" key="2">
    <source>
        <dbReference type="ARBA" id="ARBA00006434"/>
    </source>
</evidence>
<keyword evidence="6 9" id="KW-0472">Membrane</keyword>
<organism evidence="10 11">
    <name type="scientific">Mycoemilia scoparia</name>
    <dbReference type="NCBI Taxonomy" id="417184"/>
    <lineage>
        <taxon>Eukaryota</taxon>
        <taxon>Fungi</taxon>
        <taxon>Fungi incertae sedis</taxon>
        <taxon>Zoopagomycota</taxon>
        <taxon>Kickxellomycotina</taxon>
        <taxon>Kickxellomycetes</taxon>
        <taxon>Kickxellales</taxon>
        <taxon>Kickxellaceae</taxon>
        <taxon>Mycoemilia</taxon>
    </lineage>
</organism>
<feature type="region of interest" description="Disordered" evidence="8">
    <location>
        <begin position="498"/>
        <end position="519"/>
    </location>
</feature>
<evidence type="ECO:0000256" key="1">
    <source>
        <dbReference type="ARBA" id="ARBA00004141"/>
    </source>
</evidence>
<feature type="transmembrane region" description="Helical" evidence="9">
    <location>
        <begin position="6"/>
        <end position="26"/>
    </location>
</feature>
<gene>
    <name evidence="10" type="ORF">H4219_000965</name>
</gene>
<feature type="transmembrane region" description="Helical" evidence="9">
    <location>
        <begin position="121"/>
        <end position="139"/>
    </location>
</feature>
<dbReference type="GO" id="GO:0005886">
    <property type="term" value="C:plasma membrane"/>
    <property type="evidence" value="ECO:0007669"/>
    <property type="project" value="TreeGrafter"/>
</dbReference>
<accession>A0A9W8DWA9</accession>
<evidence type="ECO:0000256" key="7">
    <source>
        <dbReference type="RuleBase" id="RU362091"/>
    </source>
</evidence>
<dbReference type="PANTHER" id="PTHR48086:SF10">
    <property type="entry name" value="AGR155CP"/>
    <property type="match status" value="1"/>
</dbReference>
<keyword evidence="5 9" id="KW-1133">Transmembrane helix</keyword>
<feature type="transmembrane region" description="Helical" evidence="9">
    <location>
        <begin position="348"/>
        <end position="369"/>
    </location>
</feature>
<feature type="transmembrane region" description="Helical" evidence="9">
    <location>
        <begin position="259"/>
        <end position="281"/>
    </location>
</feature>
<dbReference type="InterPro" id="IPR038377">
    <property type="entry name" value="Na/Glc_symporter_sf"/>
</dbReference>
<dbReference type="EMBL" id="JANBPU010000008">
    <property type="protein sequence ID" value="KAJ1920912.1"/>
    <property type="molecule type" value="Genomic_DNA"/>
</dbReference>
<protein>
    <submittedName>
        <fullName evidence="10">Uncharacterized protein</fullName>
    </submittedName>
</protein>
<dbReference type="PANTHER" id="PTHR48086">
    <property type="entry name" value="SODIUM/PROLINE SYMPORTER-RELATED"/>
    <property type="match status" value="1"/>
</dbReference>
<feature type="transmembrane region" description="Helical" evidence="9">
    <location>
        <begin position="186"/>
        <end position="206"/>
    </location>
</feature>
<keyword evidence="4 9" id="KW-0812">Transmembrane</keyword>
<comment type="caution">
    <text evidence="10">The sequence shown here is derived from an EMBL/GenBank/DDBJ whole genome shotgun (WGS) entry which is preliminary data.</text>
</comment>
<feature type="transmembrane region" description="Helical" evidence="9">
    <location>
        <begin position="47"/>
        <end position="67"/>
    </location>
</feature>
<feature type="transmembrane region" description="Helical" evidence="9">
    <location>
        <begin position="73"/>
        <end position="100"/>
    </location>
</feature>
<feature type="transmembrane region" description="Helical" evidence="9">
    <location>
        <begin position="448"/>
        <end position="471"/>
    </location>
</feature>
<name>A0A9W8DWA9_9FUNG</name>
<evidence type="ECO:0000313" key="10">
    <source>
        <dbReference type="EMBL" id="KAJ1920912.1"/>
    </source>
</evidence>
<evidence type="ECO:0000256" key="5">
    <source>
        <dbReference type="ARBA" id="ARBA00022989"/>
    </source>
</evidence>
<dbReference type="GO" id="GO:0015606">
    <property type="term" value="F:spermidine transmembrane transporter activity"/>
    <property type="evidence" value="ECO:0007669"/>
    <property type="project" value="TreeGrafter"/>
</dbReference>
<keyword evidence="3" id="KW-0813">Transport</keyword>
<evidence type="ECO:0000256" key="4">
    <source>
        <dbReference type="ARBA" id="ARBA00022692"/>
    </source>
</evidence>
<feature type="transmembrane region" description="Helical" evidence="9">
    <location>
        <begin position="159"/>
        <end position="179"/>
    </location>
</feature>
<dbReference type="PROSITE" id="PS50283">
    <property type="entry name" value="NA_SOLUT_SYMP_3"/>
    <property type="match status" value="1"/>
</dbReference>
<dbReference type="Proteomes" id="UP001150538">
    <property type="component" value="Unassembled WGS sequence"/>
</dbReference>
<feature type="transmembrane region" description="Helical" evidence="9">
    <location>
        <begin position="301"/>
        <end position="327"/>
    </location>
</feature>
<sequence length="535" mass="57969">MAAVSEPAANALIYCTLIAFLALGLYGGRKSFRNKETFIKATRTQNAFSLGMNFVAINMGSSILYGLPEVGTIAGVVGVVAYAFGSAAPLFAFAILGPMFRKHNPDHWSMTGFIMDRYGRLMHILYGVVCSLFVGMFAVSELSTIYGTYSLMTSINPLVPIIIIALVTTIYTVFGGVLASMFTDTIQVILIVIMIIIAAIVIGVTIRVDHDIMEQVGLVKPTKVSWQLFGIMLLAITFANMFHQGFWQRTFASRDNRQLVTSTIIGFSLLLPLCVLIGMTGPLAAWSGTWDPNGDVPGSSSFFTMLAAAPGWVGGLTLVIATSLSCCAMDTIQCALAASLYDLVEQKVGIYTVRIVVILLNIPIIVLAMRAPDILQIWLFADLLACATILPVLFGLVPKLNFLTQVDALVGCAAGIISVGIAGTIYFGDSYRGWKLLMIPDGLYVDDYSVLTAFLTAPIFSSIFVFVSAGVRTSIYRLFGKKYPVYEKKPEVVSYPSGALELPDQSEDHSDQEQYPSKKPTTILGKVNKFVSSLP</sequence>
<dbReference type="InterPro" id="IPR001734">
    <property type="entry name" value="Na/solute_symporter"/>
</dbReference>
<feature type="transmembrane region" description="Helical" evidence="9">
    <location>
        <begin position="226"/>
        <end position="247"/>
    </location>
</feature>
<dbReference type="Gene3D" id="1.20.1730.10">
    <property type="entry name" value="Sodium/glucose cotransporter"/>
    <property type="match status" value="1"/>
</dbReference>